<sequence>MKNKVKKLLLLMWILLICFMLSGCEKEKKKVTITVIHSWGGTEADHVAMRQIYEQFQNENPDINLRLISMPTRNETLRKVEDMIMVGDTPDIIAFSGMGENSIYNFMVENNMALDIQPYLEEDSEFDRDISKTNKKYWTTKAGNLYTVVDVLSLSGGYWYNEEILEKAGVRQLPGTWNEFIAMCDRINEWAKKESAEVKPLRPSAEGYLYFMDHMLFSEKDSISEISDEDFVDTLKKMESIYHFSTFENTSYSYRDETRLFNEGRLAIYVNGVWGAPMISEKIHAKYALLPTKDGISMSCESASLGYVLGKSGSKEREDASVRFLKYILSEKVQIQILERTEQFPANPNISLEKYKNEKNRMYQAATLVLDAERKIEIPDNVWSASQKEYFTDNIFKVLTNEMDKQELVDNIDKRIR</sequence>
<reference evidence="1 2" key="1">
    <citation type="submission" date="2018-11" db="EMBL/GenBank/DDBJ databases">
        <title>Genome sequencing of Lachnoanaerobaculum sp. KCOM 2030 (= ChDC B114).</title>
        <authorList>
            <person name="Kook J.-K."/>
            <person name="Park S.-N."/>
            <person name="Lim Y.K."/>
        </authorList>
    </citation>
    <scope>NUCLEOTIDE SEQUENCE [LARGE SCALE GENOMIC DNA]</scope>
    <source>
        <strain evidence="1 2">KCOM 2030</strain>
    </source>
</reference>
<dbReference type="RefSeq" id="WP_128674140.1">
    <property type="nucleotide sequence ID" value="NZ_RRCO01000003.1"/>
</dbReference>
<evidence type="ECO:0000313" key="2">
    <source>
        <dbReference type="Proteomes" id="UP000272490"/>
    </source>
</evidence>
<proteinExistence type="predicted"/>
<dbReference type="InterPro" id="IPR006059">
    <property type="entry name" value="SBP"/>
</dbReference>
<dbReference type="AlphaFoldDB" id="A0A3P3QW52"/>
<protein>
    <submittedName>
        <fullName evidence="1">Carbohydrate ABC transporter substrate-binding protein</fullName>
    </submittedName>
</protein>
<dbReference type="SUPFAM" id="SSF53850">
    <property type="entry name" value="Periplasmic binding protein-like II"/>
    <property type="match status" value="1"/>
</dbReference>
<comment type="caution">
    <text evidence="1">The sequence shown here is derived from an EMBL/GenBank/DDBJ whole genome shotgun (WGS) entry which is preliminary data.</text>
</comment>
<gene>
    <name evidence="1" type="ORF">EHV10_07690</name>
</gene>
<organism evidence="1 2">
    <name type="scientific">Lachnoanaerobaculum gingivalis</name>
    <dbReference type="NCBI Taxonomy" id="2490855"/>
    <lineage>
        <taxon>Bacteria</taxon>
        <taxon>Bacillati</taxon>
        <taxon>Bacillota</taxon>
        <taxon>Clostridia</taxon>
        <taxon>Lachnospirales</taxon>
        <taxon>Lachnospiraceae</taxon>
        <taxon>Lachnoanaerobaculum</taxon>
    </lineage>
</organism>
<dbReference type="PROSITE" id="PS51257">
    <property type="entry name" value="PROKAR_LIPOPROTEIN"/>
    <property type="match status" value="1"/>
</dbReference>
<accession>A0A3P3QW52</accession>
<dbReference type="Proteomes" id="UP000272490">
    <property type="component" value="Unassembled WGS sequence"/>
</dbReference>
<dbReference type="PANTHER" id="PTHR43649">
    <property type="entry name" value="ARABINOSE-BINDING PROTEIN-RELATED"/>
    <property type="match status" value="1"/>
</dbReference>
<dbReference type="Gene3D" id="3.40.190.10">
    <property type="entry name" value="Periplasmic binding protein-like II"/>
    <property type="match status" value="2"/>
</dbReference>
<dbReference type="InterPro" id="IPR050490">
    <property type="entry name" value="Bact_solute-bd_prot1"/>
</dbReference>
<dbReference type="OrthoDB" id="362670at2"/>
<evidence type="ECO:0000313" key="1">
    <source>
        <dbReference type="EMBL" id="RRJ25506.1"/>
    </source>
</evidence>
<keyword evidence="2" id="KW-1185">Reference proteome</keyword>
<dbReference type="EMBL" id="RRCO01000003">
    <property type="protein sequence ID" value="RRJ25506.1"/>
    <property type="molecule type" value="Genomic_DNA"/>
</dbReference>
<name>A0A3P3QW52_9FIRM</name>
<dbReference type="Pfam" id="PF01547">
    <property type="entry name" value="SBP_bac_1"/>
    <property type="match status" value="1"/>
</dbReference>
<dbReference type="PANTHER" id="PTHR43649:SF12">
    <property type="entry name" value="DIACETYLCHITOBIOSE BINDING PROTEIN DASA"/>
    <property type="match status" value="1"/>
</dbReference>